<dbReference type="EMBL" id="CALNXK010000032">
    <property type="protein sequence ID" value="CAH3118849.1"/>
    <property type="molecule type" value="Genomic_DNA"/>
</dbReference>
<reference evidence="1 2" key="1">
    <citation type="submission" date="2022-05" db="EMBL/GenBank/DDBJ databases">
        <authorList>
            <consortium name="Genoscope - CEA"/>
            <person name="William W."/>
        </authorList>
    </citation>
    <scope>NUCLEOTIDE SEQUENCE [LARGE SCALE GENOMIC DNA]</scope>
</reference>
<protein>
    <submittedName>
        <fullName evidence="1">Uncharacterized protein</fullName>
    </submittedName>
</protein>
<sequence length="270" mass="31919">MKPSQVTKANEAQVWDTLYGDNVQKPVRFKFQVGDRVRISKVKRTFEKSYLPNFTEEIFTVYKQMARQVPVYKLKDDAEEILDGTFYEPELQKIVKSDDVYRVEKILRKRKRKGVVEYLFYLHLPSNSSLDKFPHNTLTEYRVSLPQTLNLTGEWEVALTEIHYPPSWNNIQQFRFYVRNEKLHGVWDSLKMLPGHYSSVEDVLQKMKELVDNENRYTDDVRFSYDNLSRKVTVHLKNNAEVSLNDMAYMLGFTPEQIISKTTKGDRQVD</sequence>
<dbReference type="Proteomes" id="UP001159405">
    <property type="component" value="Unassembled WGS sequence"/>
</dbReference>
<gene>
    <name evidence="1" type="ORF">PLOB_00026626</name>
</gene>
<dbReference type="PANTHER" id="PTHR46585">
    <property type="entry name" value="INTEGRASE CORE DOMAIN CONTAINING PROTEIN"/>
    <property type="match status" value="1"/>
</dbReference>
<comment type="caution">
    <text evidence="1">The sequence shown here is derived from an EMBL/GenBank/DDBJ whole genome shotgun (WGS) entry which is preliminary data.</text>
</comment>
<accession>A0ABN8NR02</accession>
<evidence type="ECO:0000313" key="1">
    <source>
        <dbReference type="EMBL" id="CAH3118849.1"/>
    </source>
</evidence>
<evidence type="ECO:0000313" key="2">
    <source>
        <dbReference type="Proteomes" id="UP001159405"/>
    </source>
</evidence>
<feature type="non-terminal residue" evidence="1">
    <location>
        <position position="270"/>
    </location>
</feature>
<keyword evidence="2" id="KW-1185">Reference proteome</keyword>
<name>A0ABN8NR02_9CNID</name>
<dbReference type="PANTHER" id="PTHR46585:SF1">
    <property type="entry name" value="CHROMO DOMAIN-CONTAINING PROTEIN"/>
    <property type="match status" value="1"/>
</dbReference>
<proteinExistence type="predicted"/>
<organism evidence="1 2">
    <name type="scientific">Porites lobata</name>
    <dbReference type="NCBI Taxonomy" id="104759"/>
    <lineage>
        <taxon>Eukaryota</taxon>
        <taxon>Metazoa</taxon>
        <taxon>Cnidaria</taxon>
        <taxon>Anthozoa</taxon>
        <taxon>Hexacorallia</taxon>
        <taxon>Scleractinia</taxon>
        <taxon>Fungiina</taxon>
        <taxon>Poritidae</taxon>
        <taxon>Porites</taxon>
    </lineage>
</organism>